<dbReference type="Pfam" id="PF12796">
    <property type="entry name" value="Ank_2"/>
    <property type="match status" value="4"/>
</dbReference>
<keyword evidence="3" id="KW-0677">Repeat</keyword>
<comment type="caution">
    <text evidence="10">The sequence shown here is derived from an EMBL/GenBank/DDBJ whole genome shotgun (WGS) entry which is preliminary data.</text>
</comment>
<organism evidence="10 11">
    <name type="scientific">Camellia sinensis var. sinensis</name>
    <name type="common">China tea</name>
    <dbReference type="NCBI Taxonomy" id="542762"/>
    <lineage>
        <taxon>Eukaryota</taxon>
        <taxon>Viridiplantae</taxon>
        <taxon>Streptophyta</taxon>
        <taxon>Embryophyta</taxon>
        <taxon>Tracheophyta</taxon>
        <taxon>Spermatophyta</taxon>
        <taxon>Magnoliopsida</taxon>
        <taxon>eudicotyledons</taxon>
        <taxon>Gunneridae</taxon>
        <taxon>Pentapetalae</taxon>
        <taxon>asterids</taxon>
        <taxon>Ericales</taxon>
        <taxon>Theaceae</taxon>
        <taxon>Camellia</taxon>
    </lineage>
</organism>
<dbReference type="AlphaFoldDB" id="A0A4S4EBS9"/>
<dbReference type="GO" id="GO:0005886">
    <property type="term" value="C:plasma membrane"/>
    <property type="evidence" value="ECO:0007669"/>
    <property type="project" value="TreeGrafter"/>
</dbReference>
<evidence type="ECO:0000256" key="5">
    <source>
        <dbReference type="ARBA" id="ARBA00023043"/>
    </source>
</evidence>
<dbReference type="SUPFAM" id="SSF48403">
    <property type="entry name" value="Ankyrin repeat"/>
    <property type="match status" value="1"/>
</dbReference>
<proteinExistence type="predicted"/>
<feature type="transmembrane region" description="Helical" evidence="8">
    <location>
        <begin position="616"/>
        <end position="637"/>
    </location>
</feature>
<sequence>MGYLDMKIEIERGLQWKGRNKRIESLMSRSVTTNNESSGPSDHSLGFKLKQPMHSCVIVEDRGEYQSMDLELYWAATKNNVDAFIDVLEHVSRKKEQSLSTIIFDQVSPMGNTLLHIAASFGNEETVGLIAYHFPPLIKKRNSEGDTALHVAARAGHELTVTILVQLRKDFVDSTLCSENGGKIQRDVDWGNLLLRVKNEKGNIALHEALMNGHQVVAYYLIAVDPEVLYYLNNEGKSALFLAAEAGYLEFVMHILCDTVGIENTNERLKGKSPIHAAILKRNRGVLEALLKSEPRFVQLGDEEGRTPLHLAASLGYLEEVQYLLGRQSSGAVARDNNGLFPIHLASIKGHVDVVQALLQYWPDSRELLNCHGQNILHVAAKSGGHNMVSYILQTPELEKLINMSDKHGNTPLHLATMDWHPKIVNTLTWDERVDLKLVNNEGMTALDSAEYHMERMPSFRKRLTWTALKAAGAPRAYCRKALNAKKKQASMQLEQWNIDSYKDRVNTLLLVSTLVATVTFAAGFTIPGGYNNSDPDQGVATMLKQNWFHMFIFCDTIAMYSSIIIAVTLIWAQLGDLNLVLTAFRLALPLLGISLTMMSLSFVSGVYVVVSNLNWLTNAVLIMGLVFLTILIALFIPLCIPVSSNYPILRYIFYYPFHLLIFVTRSYTQDDLMISPEFAGVSPEHAGVSSEFSLAKTAVINGDDFAGARRSFAGVSLAKTAVINGGNDCALAVVLLPPLKVDINGGNKIAVNDTFNDGFCYRR</sequence>
<dbReference type="InterPro" id="IPR002110">
    <property type="entry name" value="Ankyrin_rpt"/>
</dbReference>
<dbReference type="Pfam" id="PF00023">
    <property type="entry name" value="Ank"/>
    <property type="match status" value="1"/>
</dbReference>
<accession>A0A4S4EBS9</accession>
<evidence type="ECO:0000256" key="4">
    <source>
        <dbReference type="ARBA" id="ARBA00022989"/>
    </source>
</evidence>
<gene>
    <name evidence="10" type="ORF">TEA_007400</name>
</gene>
<keyword evidence="2 8" id="KW-0812">Transmembrane</keyword>
<keyword evidence="6 8" id="KW-0472">Membrane</keyword>
<keyword evidence="5 7" id="KW-0040">ANK repeat</keyword>
<dbReference type="PANTHER" id="PTHR24186:SF46">
    <property type="entry name" value="PROTEIN ACCELERATED CELL DEATH 6-LIKE"/>
    <property type="match status" value="1"/>
</dbReference>
<evidence type="ECO:0000313" key="10">
    <source>
        <dbReference type="EMBL" id="THG13661.1"/>
    </source>
</evidence>
<feature type="repeat" description="ANK" evidence="7">
    <location>
        <begin position="144"/>
        <end position="166"/>
    </location>
</feature>
<evidence type="ECO:0000256" key="8">
    <source>
        <dbReference type="SAM" id="Phobius"/>
    </source>
</evidence>
<dbReference type="STRING" id="542762.A0A4S4EBS9"/>
<dbReference type="InterPro" id="IPR026961">
    <property type="entry name" value="PGG_dom"/>
</dbReference>
<feature type="transmembrane region" description="Helical" evidence="8">
    <location>
        <begin position="649"/>
        <end position="668"/>
    </location>
</feature>
<feature type="transmembrane region" description="Helical" evidence="8">
    <location>
        <begin position="551"/>
        <end position="575"/>
    </location>
</feature>
<name>A0A4S4EBS9_CAMSN</name>
<dbReference type="InterPro" id="IPR036770">
    <property type="entry name" value="Ankyrin_rpt-contain_sf"/>
</dbReference>
<dbReference type="SMART" id="SM00248">
    <property type="entry name" value="ANK"/>
    <property type="match status" value="9"/>
</dbReference>
<protein>
    <recommendedName>
        <fullName evidence="9">PGG domain-containing protein</fullName>
    </recommendedName>
</protein>
<dbReference type="PANTHER" id="PTHR24186">
    <property type="entry name" value="PROTEIN PHOSPHATASE 1 REGULATORY SUBUNIT"/>
    <property type="match status" value="1"/>
</dbReference>
<dbReference type="EMBL" id="SDRB02005770">
    <property type="protein sequence ID" value="THG13661.1"/>
    <property type="molecule type" value="Genomic_DNA"/>
</dbReference>
<dbReference type="PROSITE" id="PS50297">
    <property type="entry name" value="ANK_REP_REGION"/>
    <property type="match status" value="3"/>
</dbReference>
<keyword evidence="4 8" id="KW-1133">Transmembrane helix</keyword>
<evidence type="ECO:0000313" key="11">
    <source>
        <dbReference type="Proteomes" id="UP000306102"/>
    </source>
</evidence>
<feature type="domain" description="PGG" evidence="9">
    <location>
        <begin position="501"/>
        <end position="610"/>
    </location>
</feature>
<dbReference type="Gene3D" id="1.25.40.20">
    <property type="entry name" value="Ankyrin repeat-containing domain"/>
    <property type="match status" value="3"/>
</dbReference>
<feature type="repeat" description="ANK" evidence="7">
    <location>
        <begin position="304"/>
        <end position="325"/>
    </location>
</feature>
<dbReference type="Proteomes" id="UP000306102">
    <property type="component" value="Unassembled WGS sequence"/>
</dbReference>
<evidence type="ECO:0000259" key="9">
    <source>
        <dbReference type="Pfam" id="PF13962"/>
    </source>
</evidence>
<feature type="repeat" description="ANK" evidence="7">
    <location>
        <begin position="338"/>
        <end position="360"/>
    </location>
</feature>
<evidence type="ECO:0000256" key="2">
    <source>
        <dbReference type="ARBA" id="ARBA00022692"/>
    </source>
</evidence>
<dbReference type="Pfam" id="PF13962">
    <property type="entry name" value="PGG"/>
    <property type="match status" value="1"/>
</dbReference>
<comment type="subcellular location">
    <subcellularLocation>
        <location evidence="1">Membrane</location>
        <topology evidence="1">Multi-pass membrane protein</topology>
    </subcellularLocation>
</comment>
<feature type="transmembrane region" description="Helical" evidence="8">
    <location>
        <begin position="509"/>
        <end position="531"/>
    </location>
</feature>
<evidence type="ECO:0000256" key="6">
    <source>
        <dbReference type="ARBA" id="ARBA00023136"/>
    </source>
</evidence>
<reference evidence="10 11" key="1">
    <citation type="journal article" date="2018" name="Proc. Natl. Acad. Sci. U.S.A.">
        <title>Draft genome sequence of Camellia sinensis var. sinensis provides insights into the evolution of the tea genome and tea quality.</title>
        <authorList>
            <person name="Wei C."/>
            <person name="Yang H."/>
            <person name="Wang S."/>
            <person name="Zhao J."/>
            <person name="Liu C."/>
            <person name="Gao L."/>
            <person name="Xia E."/>
            <person name="Lu Y."/>
            <person name="Tai Y."/>
            <person name="She G."/>
            <person name="Sun J."/>
            <person name="Cao H."/>
            <person name="Tong W."/>
            <person name="Gao Q."/>
            <person name="Li Y."/>
            <person name="Deng W."/>
            <person name="Jiang X."/>
            <person name="Wang W."/>
            <person name="Chen Q."/>
            <person name="Zhang S."/>
            <person name="Li H."/>
            <person name="Wu J."/>
            <person name="Wang P."/>
            <person name="Li P."/>
            <person name="Shi C."/>
            <person name="Zheng F."/>
            <person name="Jian J."/>
            <person name="Huang B."/>
            <person name="Shan D."/>
            <person name="Shi M."/>
            <person name="Fang C."/>
            <person name="Yue Y."/>
            <person name="Li F."/>
            <person name="Li D."/>
            <person name="Wei S."/>
            <person name="Han B."/>
            <person name="Jiang C."/>
            <person name="Yin Y."/>
            <person name="Xia T."/>
            <person name="Zhang Z."/>
            <person name="Bennetzen J.L."/>
            <person name="Zhao S."/>
            <person name="Wan X."/>
        </authorList>
    </citation>
    <scope>NUCLEOTIDE SEQUENCE [LARGE SCALE GENOMIC DNA]</scope>
    <source>
        <strain evidence="11">cv. Shuchazao</strain>
        <tissue evidence="10">Leaf</tissue>
    </source>
</reference>
<keyword evidence="11" id="KW-1185">Reference proteome</keyword>
<feature type="transmembrane region" description="Helical" evidence="8">
    <location>
        <begin position="587"/>
        <end position="610"/>
    </location>
</feature>
<evidence type="ECO:0000256" key="3">
    <source>
        <dbReference type="ARBA" id="ARBA00022737"/>
    </source>
</evidence>
<evidence type="ECO:0000256" key="1">
    <source>
        <dbReference type="ARBA" id="ARBA00004141"/>
    </source>
</evidence>
<evidence type="ECO:0000256" key="7">
    <source>
        <dbReference type="PROSITE-ProRule" id="PRU00023"/>
    </source>
</evidence>
<dbReference type="PROSITE" id="PS50088">
    <property type="entry name" value="ANK_REPEAT"/>
    <property type="match status" value="3"/>
</dbReference>